<protein>
    <recommendedName>
        <fullName evidence="3">ABC transporter</fullName>
    </recommendedName>
</protein>
<dbReference type="Gene3D" id="2.130.10.10">
    <property type="entry name" value="YVTN repeat-like/Quinoprotein amine dehydrogenase"/>
    <property type="match status" value="1"/>
</dbReference>
<evidence type="ECO:0000313" key="1">
    <source>
        <dbReference type="EMBL" id="MBB4689995.1"/>
    </source>
</evidence>
<gene>
    <name evidence="1" type="ORF">BKA14_000143</name>
</gene>
<organism evidence="1 2">
    <name type="scientific">Paractinoplanes abujensis</name>
    <dbReference type="NCBI Taxonomy" id="882441"/>
    <lineage>
        <taxon>Bacteria</taxon>
        <taxon>Bacillati</taxon>
        <taxon>Actinomycetota</taxon>
        <taxon>Actinomycetes</taxon>
        <taxon>Micromonosporales</taxon>
        <taxon>Micromonosporaceae</taxon>
        <taxon>Paractinoplanes</taxon>
    </lineage>
</organism>
<dbReference type="SUPFAM" id="SSF50969">
    <property type="entry name" value="YVTN repeat-like/Quinoprotein amine dehydrogenase"/>
    <property type="match status" value="1"/>
</dbReference>
<dbReference type="EMBL" id="JACHMF010000001">
    <property type="protein sequence ID" value="MBB4689995.1"/>
    <property type="molecule type" value="Genomic_DNA"/>
</dbReference>
<evidence type="ECO:0008006" key="3">
    <source>
        <dbReference type="Google" id="ProtNLM"/>
    </source>
</evidence>
<sequence>MLSLVVAVAGCASGEEAAEVKPHGYVAGAAELPEAQVAIAYAARGARELSLLDLATGEEKRVGLAIGVETLTEDGRFVYAGDGERTVQIVDTGVWTVDHTDHVHYYRAPARTVGSVVLDAPVASVVGSEAHTAIGTADGRVTVLDRRKLADGVLSEVGTVDSGSATGLAVPYGETLLVAVGDQRNRAADRIVAMGFDGRATDGLDVPCVQPQGAAVLRGGVVFACQGSVVRVKNDEAEVLGAEGKRVTGFGFRPRSNEAATAHSGGIWSVNASKATLRQLPVGGRKLMAAVSPADGRSVLALDDAGTLVSYDLTTGRTIAEAPLRAATVMLDINRAYVTQPQAQAIVEIDYRDRLRTARTFSASQRPDLAVEVGR</sequence>
<dbReference type="AlphaFoldDB" id="A0A7W7FZD8"/>
<name>A0A7W7FZD8_9ACTN</name>
<reference evidence="1 2" key="1">
    <citation type="submission" date="2020-08" db="EMBL/GenBank/DDBJ databases">
        <title>Sequencing the genomes of 1000 actinobacteria strains.</title>
        <authorList>
            <person name="Klenk H.-P."/>
        </authorList>
    </citation>
    <scope>NUCLEOTIDE SEQUENCE [LARGE SCALE GENOMIC DNA]</scope>
    <source>
        <strain evidence="1 2">DSM 45518</strain>
    </source>
</reference>
<keyword evidence="2" id="KW-1185">Reference proteome</keyword>
<dbReference type="RefSeq" id="WP_239092832.1">
    <property type="nucleotide sequence ID" value="NZ_BOMC01000040.1"/>
</dbReference>
<accession>A0A7W7FZD8</accession>
<dbReference type="Proteomes" id="UP000542742">
    <property type="component" value="Unassembled WGS sequence"/>
</dbReference>
<evidence type="ECO:0000313" key="2">
    <source>
        <dbReference type="Proteomes" id="UP000542742"/>
    </source>
</evidence>
<comment type="caution">
    <text evidence="1">The sequence shown here is derived from an EMBL/GenBank/DDBJ whole genome shotgun (WGS) entry which is preliminary data.</text>
</comment>
<dbReference type="InterPro" id="IPR011044">
    <property type="entry name" value="Quino_amine_DH_bsu"/>
</dbReference>
<dbReference type="InterPro" id="IPR015943">
    <property type="entry name" value="WD40/YVTN_repeat-like_dom_sf"/>
</dbReference>
<proteinExistence type="predicted"/>